<keyword evidence="1" id="KW-1133">Transmembrane helix</keyword>
<reference evidence="3" key="1">
    <citation type="journal article" date="2019" name="Int. J. Syst. Evol. Microbiol.">
        <title>The Global Catalogue of Microorganisms (GCM) 10K type strain sequencing project: providing services to taxonomists for standard genome sequencing and annotation.</title>
        <authorList>
            <consortium name="The Broad Institute Genomics Platform"/>
            <consortium name="The Broad Institute Genome Sequencing Center for Infectious Disease"/>
            <person name="Wu L."/>
            <person name="Ma J."/>
        </authorList>
    </citation>
    <scope>NUCLEOTIDE SEQUENCE [LARGE SCALE GENOMIC DNA]</scope>
    <source>
        <strain evidence="3">JCM 30331</strain>
    </source>
</reference>
<accession>A0ABQ2ENM0</accession>
<gene>
    <name evidence="2" type="ORF">GCM10008955_05880</name>
</gene>
<dbReference type="Proteomes" id="UP000647587">
    <property type="component" value="Unassembled WGS sequence"/>
</dbReference>
<keyword evidence="1" id="KW-0472">Membrane</keyword>
<sequence length="265" mass="28974">MTPDIHWASLLSPIAQVTVPFGVTVCLLTAYWLLRVAREARWGFVPHVAWWAVPGVLLLLLTPVLDVPALFGVGAGLLLLAEFWPRAYVPLRSRPGRAWPLVGLITGGVLALAVIRSEQVQSVATFVAMACLLAGTAGLLVTLLLPRRPARVLGFEARWKVAVTPEWPDLSVSLSATGAHLKNVSRGTLRVAGWSPAGVNAWYRLRGEDGRAMNVLQAGQTAFLPLDDQDRGVRVWYAPERGRETTRLFRADWTPPARAAQRVLN</sequence>
<comment type="caution">
    <text evidence="2">The sequence shown here is derived from an EMBL/GenBank/DDBJ whole genome shotgun (WGS) entry which is preliminary data.</text>
</comment>
<feature type="transmembrane region" description="Helical" evidence="1">
    <location>
        <begin position="97"/>
        <end position="117"/>
    </location>
</feature>
<protein>
    <submittedName>
        <fullName evidence="2">Uncharacterized protein</fullName>
    </submittedName>
</protein>
<name>A0ABQ2ENM0_9DEIO</name>
<feature type="transmembrane region" description="Helical" evidence="1">
    <location>
        <begin position="123"/>
        <end position="145"/>
    </location>
</feature>
<keyword evidence="3" id="KW-1185">Reference proteome</keyword>
<keyword evidence="1" id="KW-0812">Transmembrane</keyword>
<organism evidence="2 3">
    <name type="scientific">Deinococcus malanensis</name>
    <dbReference type="NCBI Taxonomy" id="1706855"/>
    <lineage>
        <taxon>Bacteria</taxon>
        <taxon>Thermotogati</taxon>
        <taxon>Deinococcota</taxon>
        <taxon>Deinococci</taxon>
        <taxon>Deinococcales</taxon>
        <taxon>Deinococcaceae</taxon>
        <taxon>Deinococcus</taxon>
    </lineage>
</organism>
<dbReference type="EMBL" id="BMPP01000002">
    <property type="protein sequence ID" value="GGK15316.1"/>
    <property type="molecule type" value="Genomic_DNA"/>
</dbReference>
<evidence type="ECO:0000313" key="3">
    <source>
        <dbReference type="Proteomes" id="UP000647587"/>
    </source>
</evidence>
<evidence type="ECO:0000313" key="2">
    <source>
        <dbReference type="EMBL" id="GGK15316.1"/>
    </source>
</evidence>
<evidence type="ECO:0000256" key="1">
    <source>
        <dbReference type="SAM" id="Phobius"/>
    </source>
</evidence>
<proteinExistence type="predicted"/>
<feature type="transmembrane region" description="Helical" evidence="1">
    <location>
        <begin position="41"/>
        <end position="61"/>
    </location>
</feature>
<dbReference type="RefSeq" id="WP_189004419.1">
    <property type="nucleotide sequence ID" value="NZ_BMPP01000002.1"/>
</dbReference>
<feature type="transmembrane region" description="Helical" evidence="1">
    <location>
        <begin position="14"/>
        <end position="34"/>
    </location>
</feature>